<proteinExistence type="predicted"/>
<dbReference type="EMBL" id="CM001402">
    <property type="protein sequence ID" value="EHO42234.1"/>
    <property type="molecule type" value="Genomic_DNA"/>
</dbReference>
<evidence type="ECO:0000256" key="1">
    <source>
        <dbReference type="SAM" id="Coils"/>
    </source>
</evidence>
<reference evidence="4 5" key="1">
    <citation type="submission" date="2011-09" db="EMBL/GenBank/DDBJ databases">
        <title>The permanent draft genome of Caldithrix abyssi DSM 13497.</title>
        <authorList>
            <consortium name="US DOE Joint Genome Institute (JGI-PGF)"/>
            <person name="Lucas S."/>
            <person name="Han J."/>
            <person name="Lapidus A."/>
            <person name="Bruce D."/>
            <person name="Goodwin L."/>
            <person name="Pitluck S."/>
            <person name="Peters L."/>
            <person name="Kyrpides N."/>
            <person name="Mavromatis K."/>
            <person name="Ivanova N."/>
            <person name="Mikhailova N."/>
            <person name="Chertkov O."/>
            <person name="Detter J.C."/>
            <person name="Tapia R."/>
            <person name="Han C."/>
            <person name="Land M."/>
            <person name="Hauser L."/>
            <person name="Markowitz V."/>
            <person name="Cheng J.-F."/>
            <person name="Hugenholtz P."/>
            <person name="Woyke T."/>
            <person name="Wu D."/>
            <person name="Spring S."/>
            <person name="Brambilla E."/>
            <person name="Klenk H.-P."/>
            <person name="Eisen J.A."/>
        </authorList>
    </citation>
    <scope>NUCLEOTIDE SEQUENCE [LARGE SCALE GENOMIC DNA]</scope>
    <source>
        <strain evidence="4 5">DSM 13497</strain>
    </source>
</reference>
<evidence type="ECO:0000259" key="2">
    <source>
        <dbReference type="Pfam" id="PF20250"/>
    </source>
</evidence>
<gene>
    <name evidence="3" type="ORF">Cabys_1458</name>
    <name evidence="4" type="ORF">Calab_2624</name>
</gene>
<evidence type="ECO:0000313" key="3">
    <source>
        <dbReference type="EMBL" id="APF18207.1"/>
    </source>
</evidence>
<organism evidence="4 5">
    <name type="scientific">Caldithrix abyssi DSM 13497</name>
    <dbReference type="NCBI Taxonomy" id="880073"/>
    <lineage>
        <taxon>Bacteria</taxon>
        <taxon>Pseudomonadati</taxon>
        <taxon>Calditrichota</taxon>
        <taxon>Calditrichia</taxon>
        <taxon>Calditrichales</taxon>
        <taxon>Calditrichaceae</taxon>
        <taxon>Caldithrix</taxon>
    </lineage>
</organism>
<dbReference type="InParanoid" id="H1XPB9"/>
<feature type="domain" description="Flagellar Assembly Protein A N-terminal region" evidence="2">
    <location>
        <begin position="4"/>
        <end position="175"/>
    </location>
</feature>
<dbReference type="KEGG" id="caby:Cabys_1458"/>
<evidence type="ECO:0000313" key="4">
    <source>
        <dbReference type="EMBL" id="EHO42234.1"/>
    </source>
</evidence>
<dbReference type="Proteomes" id="UP000004671">
    <property type="component" value="Chromosome"/>
</dbReference>
<dbReference type="eggNOG" id="COG1315">
    <property type="taxonomic scope" value="Bacteria"/>
</dbReference>
<dbReference type="Pfam" id="PF03961">
    <property type="entry name" value="FapA"/>
    <property type="match status" value="1"/>
</dbReference>
<sequence length="479" mass="52978">MEKIRITISKDELKAFLTIPIKGALFPSREEILFGLRTAGIKQGVKLETLDEIARRKEPVYEALIAEGKPPVKGKDAQLVWEIPLKGHGDATKAEKDETARIDFKKALHFVPVQKHQVLARKIPAESGQNGLTVTGKEIPSWGRDIALPAGKNTEISEDGLELRAAITGSAYLQNGKVHVDKVLHIKGDVNYGTGNIKFTGPVIIEGDVRSGFKVEARDSIVINGNVEAAHIYSQQGDVTVKYGVVGKKRAKILAAGNFTCGFVQDATVGVRGDVMVSHYLINCNVSAGGRVIVKGKEGQIRGGSITSEKGIHAVTVGSDRNIYTELKIFSLAQNSSQKKLWELSRMRTDMALRLSTLEKRLKFLEIIKKQVKTISEEKIAEMEFIANEIKRLKARLMQLDDEEIVLQKEAAKERMLKEVVVEGSLFPNVHIDINGLGFHSDETLRSVKIYRFKDELIVESLKGTEDLNYDIFVPGSKT</sequence>
<evidence type="ECO:0000313" key="5">
    <source>
        <dbReference type="Proteomes" id="UP000004671"/>
    </source>
</evidence>
<dbReference type="HOGENOM" id="CLU_026157_2_1_0"/>
<keyword evidence="1" id="KW-0175">Coiled coil</keyword>
<dbReference type="PANTHER" id="PTHR38032">
    <property type="entry name" value="POLYMERASE-RELATED"/>
    <property type="match status" value="1"/>
</dbReference>
<dbReference type="Pfam" id="PF20250">
    <property type="entry name" value="FapA_N"/>
    <property type="match status" value="1"/>
</dbReference>
<dbReference type="EMBL" id="CP018099">
    <property type="protein sequence ID" value="APF18207.1"/>
    <property type="molecule type" value="Genomic_DNA"/>
</dbReference>
<accession>H1XPB9</accession>
<dbReference type="InterPro" id="IPR005646">
    <property type="entry name" value="FapA"/>
</dbReference>
<evidence type="ECO:0000313" key="6">
    <source>
        <dbReference type="Proteomes" id="UP000183868"/>
    </source>
</evidence>
<dbReference type="Proteomes" id="UP000183868">
    <property type="component" value="Chromosome"/>
</dbReference>
<dbReference type="InterPro" id="IPR046866">
    <property type="entry name" value="FapA_N"/>
</dbReference>
<feature type="coiled-coil region" evidence="1">
    <location>
        <begin position="376"/>
        <end position="410"/>
    </location>
</feature>
<protein>
    <recommendedName>
        <fullName evidence="2">Flagellar Assembly Protein A N-terminal region domain-containing protein</fullName>
    </recommendedName>
</protein>
<name>H1XPB9_CALAY</name>
<dbReference type="PANTHER" id="PTHR38032:SF1">
    <property type="entry name" value="RNA-BINDING PROTEIN KHPB N-TERMINAL DOMAIN-CONTAINING PROTEIN"/>
    <property type="match status" value="1"/>
</dbReference>
<dbReference type="PaxDb" id="880073-Calab_2624"/>
<keyword evidence="5" id="KW-1185">Reference proteome</keyword>
<reference evidence="3 6" key="2">
    <citation type="submission" date="2016-11" db="EMBL/GenBank/DDBJ databases">
        <title>Genomic analysis of Caldithrix abyssi and proposal of a novel bacterial phylum Caldithrichaeota.</title>
        <authorList>
            <person name="Kublanov I."/>
            <person name="Sigalova O."/>
            <person name="Gavrilov S."/>
            <person name="Lebedinsky A."/>
            <person name="Ivanova N."/>
            <person name="Daum C."/>
            <person name="Reddy T."/>
            <person name="Klenk H.P."/>
            <person name="Goker M."/>
            <person name="Reva O."/>
            <person name="Miroshnichenko M."/>
            <person name="Kyprides N."/>
            <person name="Woyke T."/>
            <person name="Gelfand M."/>
        </authorList>
    </citation>
    <scope>NUCLEOTIDE SEQUENCE [LARGE SCALE GENOMIC DNA]</scope>
    <source>
        <strain evidence="3 6">LF13</strain>
    </source>
</reference>
<dbReference type="RefSeq" id="WP_006929507.1">
    <property type="nucleotide sequence ID" value="NZ_CM001402.1"/>
</dbReference>
<dbReference type="InterPro" id="IPR046865">
    <property type="entry name" value="FapA_b_solenoid"/>
</dbReference>
<dbReference type="AlphaFoldDB" id="H1XPB9"/>
<dbReference type="STRING" id="880073.Cabys_1458"/>